<keyword evidence="2" id="KW-1185">Reference proteome</keyword>
<protein>
    <recommendedName>
        <fullName evidence="3">Prenyltransferase</fullName>
    </recommendedName>
</protein>
<dbReference type="Proteomes" id="UP000619479">
    <property type="component" value="Unassembled WGS sequence"/>
</dbReference>
<dbReference type="AlphaFoldDB" id="A0A919IJQ9"/>
<name>A0A919IJQ9_9ACTN</name>
<dbReference type="SUPFAM" id="SSF48239">
    <property type="entry name" value="Terpenoid cyclases/Protein prenyltransferases"/>
    <property type="match status" value="1"/>
</dbReference>
<sequence>MSADFRTAEKFLQAEGRLLERRLFGVLFRDEAPQGVVEVLRGYRNADGGFGHGLEPDKRCPASLPVDVEVAFQALAAIGSPELLGPACDFLSSVSKNGAVPLAFPVIEDHPRAAHWTDWTYEPGVNPTAGLAGLLYRLGFEHPWRDAATAYLWETIESENLPDETHGLNEVLTFLAYVPDRARANRAAPAVVARLTASPLFQAMPKPGEYGLTPLAVAPLADSPWRALFDDSQLDAHLNQLAAAQQQDGGWPIPWEPPSQASLLEWRGIVTLQALRTLTSYGRITPTAHGMA</sequence>
<evidence type="ECO:0008006" key="3">
    <source>
        <dbReference type="Google" id="ProtNLM"/>
    </source>
</evidence>
<dbReference type="EMBL" id="BOMH01000037">
    <property type="protein sequence ID" value="GID67079.1"/>
    <property type="molecule type" value="Genomic_DNA"/>
</dbReference>
<dbReference type="RefSeq" id="WP_203744415.1">
    <property type="nucleotide sequence ID" value="NZ_BAAAUC010000004.1"/>
</dbReference>
<evidence type="ECO:0000313" key="1">
    <source>
        <dbReference type="EMBL" id="GID67079.1"/>
    </source>
</evidence>
<dbReference type="InterPro" id="IPR008930">
    <property type="entry name" value="Terpenoid_cyclase/PrenylTrfase"/>
</dbReference>
<gene>
    <name evidence="1" type="ORF">Acy02nite_49600</name>
</gene>
<accession>A0A919IJQ9</accession>
<reference evidence="1" key="1">
    <citation type="submission" date="2021-01" db="EMBL/GenBank/DDBJ databases">
        <title>Whole genome shotgun sequence of Actinoplanes cyaneus NBRC 14990.</title>
        <authorList>
            <person name="Komaki H."/>
            <person name="Tamura T."/>
        </authorList>
    </citation>
    <scope>NUCLEOTIDE SEQUENCE</scope>
    <source>
        <strain evidence="1">NBRC 14990</strain>
    </source>
</reference>
<organism evidence="1 2">
    <name type="scientific">Actinoplanes cyaneus</name>
    <dbReference type="NCBI Taxonomy" id="52696"/>
    <lineage>
        <taxon>Bacteria</taxon>
        <taxon>Bacillati</taxon>
        <taxon>Actinomycetota</taxon>
        <taxon>Actinomycetes</taxon>
        <taxon>Micromonosporales</taxon>
        <taxon>Micromonosporaceae</taxon>
        <taxon>Actinoplanes</taxon>
    </lineage>
</organism>
<evidence type="ECO:0000313" key="2">
    <source>
        <dbReference type="Proteomes" id="UP000619479"/>
    </source>
</evidence>
<comment type="caution">
    <text evidence="1">The sequence shown here is derived from an EMBL/GenBank/DDBJ whole genome shotgun (WGS) entry which is preliminary data.</text>
</comment>
<proteinExistence type="predicted"/>